<dbReference type="PhylomeDB" id="A7SP26"/>
<dbReference type="SMART" id="SM00220">
    <property type="entry name" value="S_TKc"/>
    <property type="match status" value="1"/>
</dbReference>
<dbReference type="STRING" id="45351.A7SP26"/>
<dbReference type="SUPFAM" id="SSF56112">
    <property type="entry name" value="Protein kinase-like (PK-like)"/>
    <property type="match status" value="1"/>
</dbReference>
<dbReference type="InParanoid" id="A7SP26"/>
<keyword evidence="6" id="KW-1185">Reference proteome</keyword>
<reference evidence="5 6" key="1">
    <citation type="journal article" date="2007" name="Science">
        <title>Sea anemone genome reveals ancestral eumetazoan gene repertoire and genomic organization.</title>
        <authorList>
            <person name="Putnam N.H."/>
            <person name="Srivastava M."/>
            <person name="Hellsten U."/>
            <person name="Dirks B."/>
            <person name="Chapman J."/>
            <person name="Salamov A."/>
            <person name="Terry A."/>
            <person name="Shapiro H."/>
            <person name="Lindquist E."/>
            <person name="Kapitonov V.V."/>
            <person name="Jurka J."/>
            <person name="Genikhovich G."/>
            <person name="Grigoriev I.V."/>
            <person name="Lucas S.M."/>
            <person name="Steele R.E."/>
            <person name="Finnerty J.R."/>
            <person name="Technau U."/>
            <person name="Martindale M.Q."/>
            <person name="Rokhsar D.S."/>
        </authorList>
    </citation>
    <scope>NUCLEOTIDE SEQUENCE [LARGE SCALE GENOMIC DNA]</scope>
    <source>
        <strain evidence="6">CH2 X CH6</strain>
    </source>
</reference>
<dbReference type="Gene3D" id="1.10.510.10">
    <property type="entry name" value="Transferase(Phosphotransferase) domain 1"/>
    <property type="match status" value="1"/>
</dbReference>
<dbReference type="InterPro" id="IPR010513">
    <property type="entry name" value="KEN_dom"/>
</dbReference>
<dbReference type="HOGENOM" id="CLU_916159_0_0_1"/>
<sequence length="304" mass="34823">MEGSLNELLDLRESELGTDALLTLSKDLVDGLHYLHGKSILHRDLKPNNLLYHFQDETPRLKIADFGLSKDTTSASQSSTVIGTNVGCKVWMAPEVSRAPSKHSQKSDVFSCGLVLHYIMSKGKHPFAKESQTQENARIWEISTASSIVNDIKSLHSSLGPEAKDIVIQALARDPEDRPSASNMIGHPVFWSEDKKLRYIAAFYNGYDKRDSVRRKIKRELGTVPRWDLKLTEQTKKMIKERKYDFFSCMELLRFIRNGYQHFLKELFGCKLLQSYPELLIELYNFIKGHDLQSNPYIEQVEKG</sequence>
<evidence type="ECO:0000259" key="4">
    <source>
        <dbReference type="PROSITE" id="PS50011"/>
    </source>
</evidence>
<keyword evidence="2" id="KW-0547">Nucleotide-binding</keyword>
<protein>
    <recommendedName>
        <fullName evidence="4">Protein kinase domain-containing protein</fullName>
    </recommendedName>
</protein>
<dbReference type="eggNOG" id="KOG1027">
    <property type="taxonomic scope" value="Eukaryota"/>
</dbReference>
<name>A7SP26_NEMVE</name>
<dbReference type="Pfam" id="PF06479">
    <property type="entry name" value="Ribonuc_2-5A"/>
    <property type="match status" value="1"/>
</dbReference>
<dbReference type="GO" id="GO:0070059">
    <property type="term" value="P:intrinsic apoptotic signaling pathway in response to endoplasmic reticulum stress"/>
    <property type="evidence" value="ECO:0000318"/>
    <property type="project" value="GO_Central"/>
</dbReference>
<dbReference type="PANTHER" id="PTHR13954:SF6">
    <property type="entry name" value="NON-SPECIFIC SERINE_THREONINE PROTEIN KINASE"/>
    <property type="match status" value="1"/>
</dbReference>
<feature type="domain" description="Protein kinase" evidence="4">
    <location>
        <begin position="1"/>
        <end position="190"/>
    </location>
</feature>
<dbReference type="Pfam" id="PF00069">
    <property type="entry name" value="Pkinase"/>
    <property type="match status" value="1"/>
</dbReference>
<dbReference type="AlphaFoldDB" id="A7SP26"/>
<keyword evidence="3" id="KW-0067">ATP-binding</keyword>
<dbReference type="InterPro" id="IPR045133">
    <property type="entry name" value="IRE1/2-like"/>
</dbReference>
<evidence type="ECO:0000313" key="6">
    <source>
        <dbReference type="Proteomes" id="UP000001593"/>
    </source>
</evidence>
<dbReference type="PANTHER" id="PTHR13954">
    <property type="entry name" value="IRE1-RELATED"/>
    <property type="match status" value="1"/>
</dbReference>
<dbReference type="KEGG" id="nve:5505875"/>
<evidence type="ECO:0000256" key="1">
    <source>
        <dbReference type="ARBA" id="ARBA00022729"/>
    </source>
</evidence>
<dbReference type="GO" id="GO:0051082">
    <property type="term" value="F:unfolded protein binding"/>
    <property type="evidence" value="ECO:0000318"/>
    <property type="project" value="GO_Central"/>
</dbReference>
<gene>
    <name evidence="5" type="ORF">NEMVEDRAFT_v1g172697</name>
</gene>
<dbReference type="PROSITE" id="PS50011">
    <property type="entry name" value="PROTEIN_KINASE_DOM"/>
    <property type="match status" value="1"/>
</dbReference>
<dbReference type="InterPro" id="IPR038357">
    <property type="entry name" value="KEN_sf"/>
</dbReference>
<dbReference type="GO" id="GO:0005783">
    <property type="term" value="C:endoplasmic reticulum"/>
    <property type="evidence" value="ECO:0000318"/>
    <property type="project" value="GO_Central"/>
</dbReference>
<keyword evidence="1" id="KW-0732">Signal</keyword>
<dbReference type="GO" id="GO:0004521">
    <property type="term" value="F:RNA endonuclease activity"/>
    <property type="evidence" value="ECO:0000318"/>
    <property type="project" value="GO_Central"/>
</dbReference>
<dbReference type="InterPro" id="IPR000719">
    <property type="entry name" value="Prot_kinase_dom"/>
</dbReference>
<evidence type="ECO:0000256" key="2">
    <source>
        <dbReference type="ARBA" id="ARBA00022741"/>
    </source>
</evidence>
<dbReference type="InterPro" id="IPR011009">
    <property type="entry name" value="Kinase-like_dom_sf"/>
</dbReference>
<dbReference type="Proteomes" id="UP000001593">
    <property type="component" value="Unassembled WGS sequence"/>
</dbReference>
<dbReference type="GO" id="GO:0004674">
    <property type="term" value="F:protein serine/threonine kinase activity"/>
    <property type="evidence" value="ECO:0000318"/>
    <property type="project" value="GO_Central"/>
</dbReference>
<dbReference type="GO" id="GO:0036498">
    <property type="term" value="P:IRE1-mediated unfolded protein response"/>
    <property type="evidence" value="ECO:0000318"/>
    <property type="project" value="GO_Central"/>
</dbReference>
<proteinExistence type="predicted"/>
<dbReference type="GO" id="GO:0006397">
    <property type="term" value="P:mRNA processing"/>
    <property type="evidence" value="ECO:0007669"/>
    <property type="project" value="InterPro"/>
</dbReference>
<dbReference type="Gene3D" id="1.20.1440.180">
    <property type="entry name" value="KEN domain"/>
    <property type="match status" value="1"/>
</dbReference>
<evidence type="ECO:0000313" key="5">
    <source>
        <dbReference type="EMBL" id="EDO34534.1"/>
    </source>
</evidence>
<dbReference type="OMA" id="FSCMELL"/>
<evidence type="ECO:0000256" key="3">
    <source>
        <dbReference type="ARBA" id="ARBA00022840"/>
    </source>
</evidence>
<dbReference type="OrthoDB" id="5975584at2759"/>
<dbReference type="PROSITE" id="PS00108">
    <property type="entry name" value="PROTEIN_KINASE_ST"/>
    <property type="match status" value="1"/>
</dbReference>
<organism evidence="5 6">
    <name type="scientific">Nematostella vectensis</name>
    <name type="common">Starlet sea anemone</name>
    <dbReference type="NCBI Taxonomy" id="45351"/>
    <lineage>
        <taxon>Eukaryota</taxon>
        <taxon>Metazoa</taxon>
        <taxon>Cnidaria</taxon>
        <taxon>Anthozoa</taxon>
        <taxon>Hexacorallia</taxon>
        <taxon>Actiniaria</taxon>
        <taxon>Edwardsiidae</taxon>
        <taxon>Nematostella</taxon>
    </lineage>
</organism>
<accession>A7SP26</accession>
<dbReference type="InterPro" id="IPR008271">
    <property type="entry name" value="Ser/Thr_kinase_AS"/>
</dbReference>
<dbReference type="GO" id="GO:0005524">
    <property type="term" value="F:ATP binding"/>
    <property type="evidence" value="ECO:0007669"/>
    <property type="project" value="UniProtKB-KW"/>
</dbReference>
<dbReference type="EMBL" id="DS469727">
    <property type="protein sequence ID" value="EDO34534.1"/>
    <property type="molecule type" value="Genomic_DNA"/>
</dbReference>